<evidence type="ECO:0000313" key="2">
    <source>
        <dbReference type="Proteomes" id="UP000676336"/>
    </source>
</evidence>
<accession>A0A8S2RZ26</accession>
<dbReference type="AlphaFoldDB" id="A0A8S2RZ26"/>
<name>A0A8S2RZ26_9BILA</name>
<protein>
    <submittedName>
        <fullName evidence="1">Uncharacterized protein</fullName>
    </submittedName>
</protein>
<comment type="caution">
    <text evidence="1">The sequence shown here is derived from an EMBL/GenBank/DDBJ whole genome shotgun (WGS) entry which is preliminary data.</text>
</comment>
<dbReference type="Proteomes" id="UP000676336">
    <property type="component" value="Unassembled WGS sequence"/>
</dbReference>
<proteinExistence type="predicted"/>
<sequence>MADVSGKHFQRIKKIIESNNAIKRSTSATVKQFQALYQDFIAAISTNYEHLGTVKDVADIFLDEEKMRLLEQFEPLQNVQLADAANSYLPVLMPQQQELSNFRISLRMKLT</sequence>
<organism evidence="1 2">
    <name type="scientific">Rotaria magnacalcarata</name>
    <dbReference type="NCBI Taxonomy" id="392030"/>
    <lineage>
        <taxon>Eukaryota</taxon>
        <taxon>Metazoa</taxon>
        <taxon>Spiralia</taxon>
        <taxon>Gnathifera</taxon>
        <taxon>Rotifera</taxon>
        <taxon>Eurotatoria</taxon>
        <taxon>Bdelloidea</taxon>
        <taxon>Philodinida</taxon>
        <taxon>Philodinidae</taxon>
        <taxon>Rotaria</taxon>
    </lineage>
</organism>
<evidence type="ECO:0000313" key="1">
    <source>
        <dbReference type="EMBL" id="CAF4197648.1"/>
    </source>
</evidence>
<gene>
    <name evidence="1" type="ORF">SMN809_LOCUS21749</name>
</gene>
<reference evidence="1" key="1">
    <citation type="submission" date="2021-02" db="EMBL/GenBank/DDBJ databases">
        <authorList>
            <person name="Nowell W R."/>
        </authorList>
    </citation>
    <scope>NUCLEOTIDE SEQUENCE</scope>
</reference>
<dbReference type="EMBL" id="CAJOBI010017942">
    <property type="protein sequence ID" value="CAF4197648.1"/>
    <property type="molecule type" value="Genomic_DNA"/>
</dbReference>